<dbReference type="EMBL" id="JAIMBW010000001">
    <property type="protein sequence ID" value="MBY4893045.1"/>
    <property type="molecule type" value="Genomic_DNA"/>
</dbReference>
<evidence type="ECO:0000313" key="2">
    <source>
        <dbReference type="Proteomes" id="UP000693972"/>
    </source>
</evidence>
<dbReference type="AlphaFoldDB" id="A0A975TYV1"/>
<dbReference type="Proteomes" id="UP000693972">
    <property type="component" value="Unassembled WGS sequence"/>
</dbReference>
<evidence type="ECO:0000313" key="1">
    <source>
        <dbReference type="EMBL" id="QXL89756.1"/>
    </source>
</evidence>
<name>A0A975TYV1_9RHOB</name>
<proteinExistence type="predicted"/>
<accession>A0A975TYV1</accession>
<reference evidence="1 2" key="1">
    <citation type="submission" date="2021-07" db="EMBL/GenBank/DDBJ databases">
        <title>Karlodiniumbacter phycospheric gen. nov., sp. nov., a phycosphere bacterium isolated from karlodinium veneficum.</title>
        <authorList>
            <person name="Peng Y."/>
            <person name="Jiang L."/>
            <person name="Lee J."/>
        </authorList>
    </citation>
    <scope>NUCLEOTIDE SEQUENCE</scope>
    <source>
        <strain evidence="1 2">N5</strain>
    </source>
</reference>
<sequence>MDDIDFQRYRLGRKLFIHAPPYKGLRSKETGEYVSKRLARIQPPFADAQAWQCSVYYFWWEFLRRHDGYKDCCARGGAGRYKKLYADFGDVHAYETGDFWKWWTEKLDNEWKRGEFLFAEPAARRIAVQDRVLNTQTSDMLTVAIPLEVRTPQLVSNLRKLLDEHKDQVSAARNKSRALYPVAARVRLSTLHQTLRVWDTWNEHRHRKKKYEQAELAGIYVNRVVDHETVESLKRDNLPYGDVQREVRRRQTQAFNRYLAAANDYIENVGKGQFPLRSK</sequence>
<dbReference type="RefSeq" id="WP_257892778.1">
    <property type="nucleotide sequence ID" value="NZ_JAIMBW010000001.1"/>
</dbReference>
<protein>
    <submittedName>
        <fullName evidence="1">Uncharacterized protein</fullName>
    </submittedName>
</protein>
<dbReference type="EMBL" id="CP078073">
    <property type="protein sequence ID" value="QXL89756.1"/>
    <property type="molecule type" value="Genomic_DNA"/>
</dbReference>
<gene>
    <name evidence="1" type="ORF">KUL25_09745</name>
</gene>
<keyword evidence="2" id="KW-1185">Reference proteome</keyword>
<organism evidence="1">
    <name type="scientific">Gymnodinialimonas phycosphaerae</name>
    <dbReference type="NCBI Taxonomy" id="2841589"/>
    <lineage>
        <taxon>Bacteria</taxon>
        <taxon>Pseudomonadati</taxon>
        <taxon>Pseudomonadota</taxon>
        <taxon>Alphaproteobacteria</taxon>
        <taxon>Rhodobacterales</taxon>
        <taxon>Paracoccaceae</taxon>
        <taxon>Gymnodinialimonas</taxon>
    </lineage>
</organism>